<dbReference type="SMART" id="SM00737">
    <property type="entry name" value="ML"/>
    <property type="match status" value="1"/>
</dbReference>
<dbReference type="InterPro" id="IPR014756">
    <property type="entry name" value="Ig_E-set"/>
</dbReference>
<dbReference type="Gene3D" id="2.60.40.770">
    <property type="match status" value="1"/>
</dbReference>
<dbReference type="EMBL" id="BQKI01000077">
    <property type="protein sequence ID" value="GJN24590.1"/>
    <property type="molecule type" value="Genomic_DNA"/>
</dbReference>
<sequence length="185" mass="19499">MASKQGRLLALLAVAAAAYILLPSASAATAVEYCSEYPTFKASFAAALGSWVADSASFLPCRAEKGKNYPVKVSGVEIVPDPVAPGQPATFKVIASTDKPIKEGKLVIDVKYWLIFPIPVHSETHDICEETACPATGDFVIAHSQTLPSYTPPGSYTITMTMKGANDDELSCISFGFSIGFVASS</sequence>
<dbReference type="GO" id="GO:0032934">
    <property type="term" value="F:sterol binding"/>
    <property type="evidence" value="ECO:0007669"/>
    <property type="project" value="InterPro"/>
</dbReference>
<dbReference type="AlphaFoldDB" id="A0AAV5EPN0"/>
<dbReference type="PANTHER" id="PTHR11306:SF62">
    <property type="entry name" value="OS07G0159800 PROTEIN"/>
    <property type="match status" value="1"/>
</dbReference>
<evidence type="ECO:0000256" key="2">
    <source>
        <dbReference type="SAM" id="SignalP"/>
    </source>
</evidence>
<feature type="domain" description="MD-2-related lipid-recognition" evidence="3">
    <location>
        <begin position="58"/>
        <end position="177"/>
    </location>
</feature>
<evidence type="ECO:0000256" key="1">
    <source>
        <dbReference type="ARBA" id="ARBA00022729"/>
    </source>
</evidence>
<reference evidence="4" key="1">
    <citation type="journal article" date="2018" name="DNA Res.">
        <title>Multiple hybrid de novo genome assembly of finger millet, an orphan allotetraploid crop.</title>
        <authorList>
            <person name="Hatakeyama M."/>
            <person name="Aluri S."/>
            <person name="Balachadran M.T."/>
            <person name="Sivarajan S.R."/>
            <person name="Patrignani A."/>
            <person name="Gruter S."/>
            <person name="Poveda L."/>
            <person name="Shimizu-Inatsugi R."/>
            <person name="Baeten J."/>
            <person name="Francoijs K.J."/>
            <person name="Nataraja K.N."/>
            <person name="Reddy Y.A.N."/>
            <person name="Phadnis S."/>
            <person name="Ravikumar R.L."/>
            <person name="Schlapbach R."/>
            <person name="Sreeman S.M."/>
            <person name="Shimizu K.K."/>
        </authorList>
    </citation>
    <scope>NUCLEOTIDE SEQUENCE</scope>
</reference>
<dbReference type="FunFam" id="2.60.40.770:FF:000002">
    <property type="entry name" value="putative phosphatidylglycerol/phosphatidylinositol transfer protein DDB_G0282179"/>
    <property type="match status" value="1"/>
</dbReference>
<dbReference type="Proteomes" id="UP001054889">
    <property type="component" value="Unassembled WGS sequence"/>
</dbReference>
<feature type="chain" id="PRO_5043315972" description="MD-2-related lipid-recognition domain-containing protein" evidence="2">
    <location>
        <begin position="28"/>
        <end position="185"/>
    </location>
</feature>
<dbReference type="Pfam" id="PF02221">
    <property type="entry name" value="E1_DerP2_DerF2"/>
    <property type="match status" value="1"/>
</dbReference>
<keyword evidence="5" id="KW-1185">Reference proteome</keyword>
<evidence type="ECO:0000259" key="3">
    <source>
        <dbReference type="SMART" id="SM00737"/>
    </source>
</evidence>
<protein>
    <recommendedName>
        <fullName evidence="3">MD-2-related lipid-recognition domain-containing protein</fullName>
    </recommendedName>
</protein>
<accession>A0AAV5EPN0</accession>
<proteinExistence type="predicted"/>
<comment type="caution">
    <text evidence="4">The sequence shown here is derived from an EMBL/GenBank/DDBJ whole genome shotgun (WGS) entry which is preliminary data.</text>
</comment>
<evidence type="ECO:0000313" key="4">
    <source>
        <dbReference type="EMBL" id="GJN24590.1"/>
    </source>
</evidence>
<dbReference type="InterPro" id="IPR033917">
    <property type="entry name" value="ML_PG-PI_TP"/>
</dbReference>
<organism evidence="4 5">
    <name type="scientific">Eleusine coracana subsp. coracana</name>
    <dbReference type="NCBI Taxonomy" id="191504"/>
    <lineage>
        <taxon>Eukaryota</taxon>
        <taxon>Viridiplantae</taxon>
        <taxon>Streptophyta</taxon>
        <taxon>Embryophyta</taxon>
        <taxon>Tracheophyta</taxon>
        <taxon>Spermatophyta</taxon>
        <taxon>Magnoliopsida</taxon>
        <taxon>Liliopsida</taxon>
        <taxon>Poales</taxon>
        <taxon>Poaceae</taxon>
        <taxon>PACMAD clade</taxon>
        <taxon>Chloridoideae</taxon>
        <taxon>Cynodonteae</taxon>
        <taxon>Eleusininae</taxon>
        <taxon>Eleusine</taxon>
    </lineage>
</organism>
<dbReference type="SUPFAM" id="SSF81296">
    <property type="entry name" value="E set domains"/>
    <property type="match status" value="1"/>
</dbReference>
<dbReference type="InterPro" id="IPR003172">
    <property type="entry name" value="ML_dom"/>
</dbReference>
<evidence type="ECO:0000313" key="5">
    <source>
        <dbReference type="Proteomes" id="UP001054889"/>
    </source>
</evidence>
<keyword evidence="1 2" id="KW-0732">Signal</keyword>
<name>A0AAV5EPN0_ELECO</name>
<feature type="signal peptide" evidence="2">
    <location>
        <begin position="1"/>
        <end position="27"/>
    </location>
</feature>
<dbReference type="PANTHER" id="PTHR11306">
    <property type="entry name" value="NIEMANN PICK TYPE C2 PROTEIN NPC2-RELATED"/>
    <property type="match status" value="1"/>
</dbReference>
<dbReference type="GO" id="GO:0032366">
    <property type="term" value="P:intracellular sterol transport"/>
    <property type="evidence" value="ECO:0007669"/>
    <property type="project" value="InterPro"/>
</dbReference>
<dbReference type="CDD" id="cd00917">
    <property type="entry name" value="PG-PI_TP"/>
    <property type="match status" value="1"/>
</dbReference>
<dbReference type="InterPro" id="IPR039670">
    <property type="entry name" value="NPC2-like"/>
</dbReference>
<gene>
    <name evidence="4" type="primary">gb12340</name>
    <name evidence="4" type="ORF">PR202_gb12340</name>
</gene>
<reference evidence="4" key="2">
    <citation type="submission" date="2021-12" db="EMBL/GenBank/DDBJ databases">
        <title>Resequencing data analysis of finger millet.</title>
        <authorList>
            <person name="Hatakeyama M."/>
            <person name="Aluri S."/>
            <person name="Balachadran M.T."/>
            <person name="Sivarajan S.R."/>
            <person name="Poveda L."/>
            <person name="Shimizu-Inatsugi R."/>
            <person name="Schlapbach R."/>
            <person name="Sreeman S.M."/>
            <person name="Shimizu K.K."/>
        </authorList>
    </citation>
    <scope>NUCLEOTIDE SEQUENCE</scope>
</reference>